<dbReference type="InterPro" id="IPR008274">
    <property type="entry name" value="AldOxase/xan_DH_MoCoBD1"/>
</dbReference>
<dbReference type="Proteomes" id="UP000187266">
    <property type="component" value="Chromosome"/>
</dbReference>
<evidence type="ECO:0000313" key="3">
    <source>
        <dbReference type="EMBL" id="APX88826.1"/>
    </source>
</evidence>
<organism evidence="3 4">
    <name type="scientific">Brevirhabdus pacifica</name>
    <dbReference type="NCBI Taxonomy" id="1267768"/>
    <lineage>
        <taxon>Bacteria</taxon>
        <taxon>Pseudomonadati</taxon>
        <taxon>Pseudomonadota</taxon>
        <taxon>Alphaproteobacteria</taxon>
        <taxon>Rhodobacterales</taxon>
        <taxon>Paracoccaceae</taxon>
        <taxon>Brevirhabdus</taxon>
    </lineage>
</organism>
<dbReference type="EMBL" id="CP019124">
    <property type="protein sequence ID" value="APX88826.1"/>
    <property type="molecule type" value="Genomic_DNA"/>
</dbReference>
<dbReference type="RefSeq" id="WP_076978849.1">
    <property type="nucleotide sequence ID" value="NZ_CP019124.1"/>
</dbReference>
<protein>
    <submittedName>
        <fullName evidence="3">Xanthine dehydrogenase</fullName>
    </submittedName>
</protein>
<keyword evidence="4" id="KW-1185">Reference proteome</keyword>
<dbReference type="SUPFAM" id="SSF56003">
    <property type="entry name" value="Molybdenum cofactor-binding domain"/>
    <property type="match status" value="1"/>
</dbReference>
<evidence type="ECO:0000256" key="2">
    <source>
        <dbReference type="ARBA" id="ARBA00023002"/>
    </source>
</evidence>
<accession>A0A2M9DG27</accession>
<reference evidence="3 4" key="1">
    <citation type="submission" date="2017-01" db="EMBL/GenBank/DDBJ databases">
        <title>Genomic analysis of Xuhuaishuia manganoxidans DY6-4.</title>
        <authorList>
            <person name="Wang X."/>
        </authorList>
    </citation>
    <scope>NUCLEOTIDE SEQUENCE [LARGE SCALE GENOMIC DNA]</scope>
    <source>
        <strain evidence="3 4">DY6-4</strain>
    </source>
</reference>
<keyword evidence="2" id="KW-0560">Oxidoreductase</keyword>
<dbReference type="Gene3D" id="3.90.1170.50">
    <property type="entry name" value="Aldehyde oxidase/xanthine dehydrogenase, a/b hammerhead"/>
    <property type="match status" value="1"/>
</dbReference>
<dbReference type="InterPro" id="IPR036856">
    <property type="entry name" value="Ald_Oxase/Xan_DH_a/b_sf"/>
</dbReference>
<dbReference type="Gene3D" id="3.30.365.10">
    <property type="entry name" value="Aldehyde oxidase/xanthine dehydrogenase, molybdopterin binding domain"/>
    <property type="match status" value="4"/>
</dbReference>
<sequence length="746" mass="79972">MNRHHKMDSADRQNRLDGMAQGLIGTDVPRPDGMAKATGTATYAAEERREGMLHGVLVRATVPGGRVADVDTDALAKALGDDVTVITDARLLQVPAQGTDGKAPPQGPDLVHYVGQPLALVVAPSFEVARHGARLLGIRYEGGEEGHFDPEDDATPTELRDKKTVDIGDLDAAMAKAAHSVDAVWRTPGHVSAAMEPHAAVAWWEGEHLTVRSALQMLKFNRDELADALGIPAENVRLLAPFVGGGFGSKLGISHEAVGAAIAARQLGRPVRVVLSRQQVFEAVMRRSETRQHLRLCADEEGRLTGIGHDCLVSNLPGQDFAEPVIQGSRFAYAAPNRHLSLRLARVNRTCAGSVRAPGEAVGLTALENAMDELAEAIGIDPVELRLRNVPEEDPTDGKPFSSMMMAEVLREGARRFDWQRRNPIPALRREGDPRREWLRGMGMSLLVRGNILDEAEARVRLLPAEDGAPVRAEVETDMTDIGTGSYAVLSQIAAEMLGLPMERVTTRLGDSALPPSPGSGGSWGAGSSGSSVYLACLELRTRLARALGCDEGELTLRDGQATGGNHSRPLAELLDGGTIEAVGHIEPGKTAKERRQATYGAQFAEVEVSRHTGEVRVRRMLGVFAAGRILNSRTARSQCLGGMTFGIGMALSEELEHDPRDGHLVNRDFAGYHIPVNADVPQLEVHLMEERDPWANPMQSKGIGELGICGAAAAITNAIHNATGARVRDYPATPDRVLAAMAVAN</sequence>
<keyword evidence="1" id="KW-0500">Molybdenum</keyword>
<dbReference type="GO" id="GO:0016491">
    <property type="term" value="F:oxidoreductase activity"/>
    <property type="evidence" value="ECO:0007669"/>
    <property type="project" value="UniProtKB-KW"/>
</dbReference>
<evidence type="ECO:0000313" key="4">
    <source>
        <dbReference type="Proteomes" id="UP000187266"/>
    </source>
</evidence>
<evidence type="ECO:0000256" key="1">
    <source>
        <dbReference type="ARBA" id="ARBA00022505"/>
    </source>
</evidence>
<gene>
    <name evidence="3" type="ORF">BV394_03010</name>
</gene>
<dbReference type="PANTHER" id="PTHR11908">
    <property type="entry name" value="XANTHINE DEHYDROGENASE"/>
    <property type="match status" value="1"/>
</dbReference>
<dbReference type="SUPFAM" id="SSF54665">
    <property type="entry name" value="CO dehydrogenase molybdoprotein N-domain-like"/>
    <property type="match status" value="1"/>
</dbReference>
<dbReference type="InterPro" id="IPR046867">
    <property type="entry name" value="AldOxase/xan_DH_MoCoBD2"/>
</dbReference>
<dbReference type="GO" id="GO:0005506">
    <property type="term" value="F:iron ion binding"/>
    <property type="evidence" value="ECO:0007669"/>
    <property type="project" value="InterPro"/>
</dbReference>
<dbReference type="SMART" id="SM01008">
    <property type="entry name" value="Ald_Xan_dh_C"/>
    <property type="match status" value="1"/>
</dbReference>
<dbReference type="AlphaFoldDB" id="A0A1U7DFU0"/>
<dbReference type="OrthoDB" id="8428274at2"/>
<dbReference type="InterPro" id="IPR016208">
    <property type="entry name" value="Ald_Oxase/xanthine_DH-like"/>
</dbReference>
<proteinExistence type="predicted"/>
<dbReference type="InterPro" id="IPR037165">
    <property type="entry name" value="AldOxase/xan_DH_Mopterin-bd_sf"/>
</dbReference>
<dbReference type="STRING" id="1267768.BV394_03010"/>
<name>A0A1U7DFU0_9RHOB</name>
<dbReference type="InterPro" id="IPR000674">
    <property type="entry name" value="Ald_Oxase/Xan_DH_a/b"/>
</dbReference>
<dbReference type="Pfam" id="PF02738">
    <property type="entry name" value="MoCoBD_1"/>
    <property type="match status" value="1"/>
</dbReference>
<dbReference type="PANTHER" id="PTHR11908:SF132">
    <property type="entry name" value="ALDEHYDE OXIDASE 1-RELATED"/>
    <property type="match status" value="1"/>
</dbReference>
<dbReference type="Pfam" id="PF01315">
    <property type="entry name" value="Ald_Xan_dh_C"/>
    <property type="match status" value="1"/>
</dbReference>
<accession>A0A1U7DFU0</accession>
<dbReference type="Pfam" id="PF20256">
    <property type="entry name" value="MoCoBD_2"/>
    <property type="match status" value="1"/>
</dbReference>